<evidence type="ECO:0000313" key="3">
    <source>
        <dbReference type="Proteomes" id="UP000286097"/>
    </source>
</evidence>
<proteinExistence type="predicted"/>
<reference evidence="2 3" key="1">
    <citation type="submission" date="2018-06" db="EMBL/GenBank/DDBJ databases">
        <title>Comparative genomics of downy mildews reveals potential adaptations to biotrophy.</title>
        <authorList>
            <person name="Fletcher K."/>
            <person name="Klosterman S.J."/>
            <person name="Derevnina L."/>
            <person name="Martin F."/>
            <person name="Koike S."/>
            <person name="Reyes Chin-Wo S."/>
            <person name="Mou B."/>
            <person name="Michelmore R."/>
        </authorList>
    </citation>
    <scope>NUCLEOTIDE SEQUENCE [LARGE SCALE GENOMIC DNA]</scope>
    <source>
        <strain evidence="2 3">R13</strain>
    </source>
</reference>
<dbReference type="OrthoDB" id="125753at2759"/>
<organism evidence="2 3">
    <name type="scientific">Peronospora effusa</name>
    <dbReference type="NCBI Taxonomy" id="542832"/>
    <lineage>
        <taxon>Eukaryota</taxon>
        <taxon>Sar</taxon>
        <taxon>Stramenopiles</taxon>
        <taxon>Oomycota</taxon>
        <taxon>Peronosporomycetes</taxon>
        <taxon>Peronosporales</taxon>
        <taxon>Peronosporaceae</taxon>
        <taxon>Peronospora</taxon>
    </lineage>
</organism>
<protein>
    <submittedName>
        <fullName evidence="2">Uncharacterized protein</fullName>
    </submittedName>
</protein>
<gene>
    <name evidence="2" type="ORF">DD237_001454</name>
</gene>
<accession>A0A3R7W6L5</accession>
<comment type="caution">
    <text evidence="2">The sequence shown here is derived from an EMBL/GenBank/DDBJ whole genome shotgun (WGS) entry which is preliminary data.</text>
</comment>
<evidence type="ECO:0000256" key="1">
    <source>
        <dbReference type="SAM" id="Coils"/>
    </source>
</evidence>
<feature type="coiled-coil region" evidence="1">
    <location>
        <begin position="80"/>
        <end position="107"/>
    </location>
</feature>
<dbReference type="VEuPathDB" id="FungiDB:DD237_001454"/>
<keyword evidence="1" id="KW-0175">Coiled coil</keyword>
<dbReference type="AlphaFoldDB" id="A0A3R7W6L5"/>
<name>A0A3R7W6L5_9STRA</name>
<dbReference type="EMBL" id="QKXF01000105">
    <property type="protein sequence ID" value="RQM16960.1"/>
    <property type="molecule type" value="Genomic_DNA"/>
</dbReference>
<evidence type="ECO:0000313" key="2">
    <source>
        <dbReference type="EMBL" id="RQM16960.1"/>
    </source>
</evidence>
<sequence length="154" mass="18217">MTRHERSKVAPRKSWYSMTKVLICTRALHSTLVTTTQQDETDLLVSKMSRARSPKRRAIAIQEVPQATPDVKPLAKLLVFRKTKREMDKERQACEQLQNNKRRVDEIEVHECITMKRACTKCARTLEWTCRRTSQYLQTRSRGLRTQSRRRLLF</sequence>
<dbReference type="Proteomes" id="UP000286097">
    <property type="component" value="Unassembled WGS sequence"/>
</dbReference>